<protein>
    <submittedName>
        <fullName evidence="1">Uncharacterized protein</fullName>
    </submittedName>
</protein>
<comment type="caution">
    <text evidence="1">The sequence shown here is derived from an EMBL/GenBank/DDBJ whole genome shotgun (WGS) entry which is preliminary data.</text>
</comment>
<dbReference type="RefSeq" id="WP_234653672.1">
    <property type="nucleotide sequence ID" value="NZ_CP094997.1"/>
</dbReference>
<name>A0A9X1TD14_9BACT</name>
<reference evidence="1" key="1">
    <citation type="submission" date="2021-12" db="EMBL/GenBank/DDBJ databases">
        <title>Novel species in genus Dyadobacter.</title>
        <authorList>
            <person name="Ma C."/>
        </authorList>
    </citation>
    <scope>NUCLEOTIDE SEQUENCE</scope>
    <source>
        <strain evidence="1">LJ419</strain>
    </source>
</reference>
<evidence type="ECO:0000313" key="2">
    <source>
        <dbReference type="Proteomes" id="UP001139000"/>
    </source>
</evidence>
<keyword evidence="2" id="KW-1185">Reference proteome</keyword>
<accession>A0A9X1TD14</accession>
<sequence length="213" mass="23808">MKSKKVLMSVILASLFFVCNKSGKANTLREKPKLLAENTASAQETVRNMLADSIDLSKLPFNEKELAAFPVFNPPADIVPLNKPLTRDFDRLFFPTREGMVPVEGKVYKAFLTSVTGKEWSLPYFEKSYKDLITAAGGMLIFQGRVPQKELDRIKDEATYFGEEGSIDYTNNLVKVYAIRRKEGDHIFVQISGYSAGGSIQILQLPKADKSSN</sequence>
<dbReference type="EMBL" id="JAJTTC010000001">
    <property type="protein sequence ID" value="MCF0060732.1"/>
    <property type="molecule type" value="Genomic_DNA"/>
</dbReference>
<gene>
    <name evidence="1" type="ORF">LXM26_04460</name>
</gene>
<evidence type="ECO:0000313" key="1">
    <source>
        <dbReference type="EMBL" id="MCF0060732.1"/>
    </source>
</evidence>
<dbReference type="AlphaFoldDB" id="A0A9X1TD14"/>
<organism evidence="1 2">
    <name type="scientific">Dyadobacter chenwenxiniae</name>
    <dbReference type="NCBI Taxonomy" id="2906456"/>
    <lineage>
        <taxon>Bacteria</taxon>
        <taxon>Pseudomonadati</taxon>
        <taxon>Bacteroidota</taxon>
        <taxon>Cytophagia</taxon>
        <taxon>Cytophagales</taxon>
        <taxon>Spirosomataceae</taxon>
        <taxon>Dyadobacter</taxon>
    </lineage>
</organism>
<proteinExistence type="predicted"/>
<dbReference type="Proteomes" id="UP001139000">
    <property type="component" value="Unassembled WGS sequence"/>
</dbReference>